<proteinExistence type="predicted"/>
<dbReference type="Proteomes" id="UP000094020">
    <property type="component" value="Chromosome 6"/>
</dbReference>
<accession>A0A1B9I7S1</accession>
<gene>
    <name evidence="1" type="ORF">I206_02305</name>
    <name evidence="2" type="ORF">I206_104767</name>
</gene>
<evidence type="ECO:0000313" key="2">
    <source>
        <dbReference type="EMBL" id="WWC70815.1"/>
    </source>
</evidence>
<evidence type="ECO:0000313" key="3">
    <source>
        <dbReference type="Proteomes" id="UP000094020"/>
    </source>
</evidence>
<sequence length="294" mass="33822">MPNPLNYFSADSRRDRQIQRLERLQQRVASVEAEQQRRYQTMTGNDASYSPYHSESYSQYGQAGYIQQAYDAHRVDPFIPTLATPHTTPGYTFNASQSTAADEIYKTCSRCLDPRPWNASSVVRCIVDGWTRTVRRNRISNLTILDGPTTYRWKCRICGRLANILGYGNRSWVKKCRTCNVPTPLVWNERHPETPYQPFTYCCQNCRYQVEGPDPINTECGPVRIFNTTCPCCEESQPIVPVEFRRDRIYACRVCHFEADMSRMGKVCQWCTRASGSKRRAEAAGSYIQAISDI</sequence>
<reference evidence="1" key="3">
    <citation type="submission" date="2016-07" db="EMBL/GenBank/DDBJ databases">
        <title>Evolution of pathogenesis and genome organization in the Tremellales.</title>
        <authorList>
            <person name="Cuomo C."/>
            <person name="Litvintseva A."/>
            <person name="Heitman J."/>
            <person name="Chen Y."/>
            <person name="Sun S."/>
            <person name="Springer D."/>
            <person name="Dromer F."/>
            <person name="Young S."/>
            <person name="Zeng Q."/>
            <person name="Chapman S."/>
            <person name="Gujja S."/>
            <person name="Saif S."/>
            <person name="Birren B."/>
        </authorList>
    </citation>
    <scope>NUCLEOTIDE SEQUENCE</scope>
    <source>
        <strain evidence="1">CBS 10737</strain>
    </source>
</reference>
<dbReference type="RefSeq" id="XP_019012809.1">
    <property type="nucleotide sequence ID" value="XM_019154069.1"/>
</dbReference>
<keyword evidence="3" id="KW-1185">Reference proteome</keyword>
<reference evidence="2" key="2">
    <citation type="submission" date="2013-07" db="EMBL/GenBank/DDBJ databases">
        <authorList>
            <consortium name="The Broad Institute Genome Sequencing Platform"/>
            <person name="Cuomo C."/>
            <person name="Litvintseva A."/>
            <person name="Chen Y."/>
            <person name="Heitman J."/>
            <person name="Sun S."/>
            <person name="Springer D."/>
            <person name="Dromer F."/>
            <person name="Young S.K."/>
            <person name="Zeng Q."/>
            <person name="Gargeya S."/>
            <person name="Fitzgerald M."/>
            <person name="Abouelleil A."/>
            <person name="Alvarado L."/>
            <person name="Berlin A.M."/>
            <person name="Chapman S.B."/>
            <person name="Dewar J."/>
            <person name="Goldberg J."/>
            <person name="Griggs A."/>
            <person name="Gujja S."/>
            <person name="Hansen M."/>
            <person name="Howarth C."/>
            <person name="Imamovic A."/>
            <person name="Larimer J."/>
            <person name="McCowan C."/>
            <person name="Murphy C."/>
            <person name="Pearson M."/>
            <person name="Priest M."/>
            <person name="Roberts A."/>
            <person name="Saif S."/>
            <person name="Shea T."/>
            <person name="Sykes S."/>
            <person name="Wortman J."/>
            <person name="Nusbaum C."/>
            <person name="Birren B."/>
        </authorList>
    </citation>
    <scope>NUCLEOTIDE SEQUENCE</scope>
    <source>
        <strain evidence="2">CBS 10737</strain>
    </source>
</reference>
<dbReference type="GeneID" id="30170674"/>
<name>A0A1B9I7S1_9TREE</name>
<dbReference type="AlphaFoldDB" id="A0A1B9I7S1"/>
<dbReference type="EMBL" id="KV700115">
    <property type="protein sequence ID" value="OCF51590.1"/>
    <property type="molecule type" value="Genomic_DNA"/>
</dbReference>
<dbReference type="EMBL" id="CP144524">
    <property type="protein sequence ID" value="WWC70815.1"/>
    <property type="molecule type" value="Genomic_DNA"/>
</dbReference>
<reference evidence="1" key="1">
    <citation type="submission" date="2013-07" db="EMBL/GenBank/DDBJ databases">
        <title>The Genome Sequence of Cryptococcus pinus CBS10737.</title>
        <authorList>
            <consortium name="The Broad Institute Genome Sequencing Platform"/>
            <person name="Cuomo C."/>
            <person name="Litvintseva A."/>
            <person name="Chen Y."/>
            <person name="Heitman J."/>
            <person name="Sun S."/>
            <person name="Springer D."/>
            <person name="Dromer F."/>
            <person name="Young S.K."/>
            <person name="Zeng Q."/>
            <person name="Gargeya S."/>
            <person name="Fitzgerald M."/>
            <person name="Abouelleil A."/>
            <person name="Alvarado L."/>
            <person name="Berlin A.M."/>
            <person name="Chapman S.B."/>
            <person name="Dewar J."/>
            <person name="Goldberg J."/>
            <person name="Griggs A."/>
            <person name="Gujja S."/>
            <person name="Hansen M."/>
            <person name="Howarth C."/>
            <person name="Imamovic A."/>
            <person name="Larimer J."/>
            <person name="McCowan C."/>
            <person name="Murphy C."/>
            <person name="Pearson M."/>
            <person name="Priest M."/>
            <person name="Roberts A."/>
            <person name="Saif S."/>
            <person name="Shea T."/>
            <person name="Sykes S."/>
            <person name="Wortman J."/>
            <person name="Nusbaum C."/>
            <person name="Birren B."/>
        </authorList>
    </citation>
    <scope>NUCLEOTIDE SEQUENCE [LARGE SCALE GENOMIC DNA]</scope>
    <source>
        <strain evidence="1">CBS 10737</strain>
    </source>
</reference>
<organism evidence="1">
    <name type="scientific">Kwoniella pini CBS 10737</name>
    <dbReference type="NCBI Taxonomy" id="1296096"/>
    <lineage>
        <taxon>Eukaryota</taxon>
        <taxon>Fungi</taxon>
        <taxon>Dikarya</taxon>
        <taxon>Basidiomycota</taxon>
        <taxon>Agaricomycotina</taxon>
        <taxon>Tremellomycetes</taxon>
        <taxon>Tremellales</taxon>
        <taxon>Cryptococcaceae</taxon>
        <taxon>Kwoniella</taxon>
    </lineage>
</organism>
<reference evidence="2" key="4">
    <citation type="submission" date="2024-02" db="EMBL/GenBank/DDBJ databases">
        <title>Comparative genomics of Cryptococcus and Kwoniella reveals pathogenesis evolution and contrasting modes of karyotype evolution via chromosome fusion or intercentromeric recombination.</title>
        <authorList>
            <person name="Coelho M.A."/>
            <person name="David-Palma M."/>
            <person name="Shea T."/>
            <person name="Bowers K."/>
            <person name="McGinley-Smith S."/>
            <person name="Mohammad A.W."/>
            <person name="Gnirke A."/>
            <person name="Yurkov A.M."/>
            <person name="Nowrousian M."/>
            <person name="Sun S."/>
            <person name="Cuomo C.A."/>
            <person name="Heitman J."/>
        </authorList>
    </citation>
    <scope>NUCLEOTIDE SEQUENCE</scope>
    <source>
        <strain evidence="2">CBS 10737</strain>
    </source>
</reference>
<dbReference type="KEGG" id="kpin:30170674"/>
<protein>
    <submittedName>
        <fullName evidence="1">Uncharacterized protein</fullName>
    </submittedName>
</protein>
<evidence type="ECO:0000313" key="1">
    <source>
        <dbReference type="EMBL" id="OCF51590.1"/>
    </source>
</evidence>